<dbReference type="InterPro" id="IPR019180">
    <property type="entry name" value="Oxidoreductase-like_N"/>
</dbReference>
<dbReference type="EMBL" id="JANVFT010000110">
    <property type="protein sequence ID" value="KAJ4467090.1"/>
    <property type="molecule type" value="Genomic_DNA"/>
</dbReference>
<feature type="domain" description="Oxidoreductase-like" evidence="2">
    <location>
        <begin position="92"/>
        <end position="137"/>
    </location>
</feature>
<dbReference type="InterPro" id="IPR039251">
    <property type="entry name" value="OXLD1"/>
</dbReference>
<feature type="region of interest" description="Disordered" evidence="1">
    <location>
        <begin position="184"/>
        <end position="205"/>
    </location>
</feature>
<comment type="caution">
    <text evidence="3">The sequence shown here is derived from an EMBL/GenBank/DDBJ whole genome shotgun (WGS) entry which is preliminary data.</text>
</comment>
<sequence>MLTNACLTLPLAFRCSIITTTRRYSSLSALPSPRARQHSQRGGQNLSERYIRLEKSLRGKEALEAEYENLHRSTLTGPSAGKNAVAGDTDGTFRGLVIPEKPREPQSDECCMSGCAVCVYDLYEDSLAAYGEAVAKVTATLNVMGVPESDWPWKLRSRSEAMGMERKKDVTLSVFEQMEREIQRRKQQENLVTDSVHSSLSMGSG</sequence>
<gene>
    <name evidence="3" type="ORF">C8R41DRAFT_779981</name>
</gene>
<feature type="compositionally biased region" description="Polar residues" evidence="1">
    <location>
        <begin position="189"/>
        <end position="205"/>
    </location>
</feature>
<keyword evidence="4" id="KW-1185">Reference proteome</keyword>
<accession>A0ABQ8V0N4</accession>
<evidence type="ECO:0000256" key="1">
    <source>
        <dbReference type="SAM" id="MobiDB-lite"/>
    </source>
</evidence>
<protein>
    <submittedName>
        <fullName evidence="3">Oxidoreductase-like protein</fullName>
    </submittedName>
</protein>
<dbReference type="Pfam" id="PF09791">
    <property type="entry name" value="Oxidored-like"/>
    <property type="match status" value="1"/>
</dbReference>
<name>A0ABQ8V0N4_9AGAR</name>
<dbReference type="PANTHER" id="PTHR21193">
    <property type="entry name" value="OXIDOREDUCTASE-LIKE DOMAIN-CONTAINING PROTEIN 1"/>
    <property type="match status" value="1"/>
</dbReference>
<evidence type="ECO:0000313" key="4">
    <source>
        <dbReference type="Proteomes" id="UP001150217"/>
    </source>
</evidence>
<evidence type="ECO:0000259" key="2">
    <source>
        <dbReference type="Pfam" id="PF09791"/>
    </source>
</evidence>
<dbReference type="Proteomes" id="UP001150217">
    <property type="component" value="Unassembled WGS sequence"/>
</dbReference>
<proteinExistence type="predicted"/>
<evidence type="ECO:0000313" key="3">
    <source>
        <dbReference type="EMBL" id="KAJ4467090.1"/>
    </source>
</evidence>
<reference evidence="3" key="1">
    <citation type="submission" date="2022-08" db="EMBL/GenBank/DDBJ databases">
        <title>A Global Phylogenomic Analysis of the Shiitake Genus Lentinula.</title>
        <authorList>
            <consortium name="DOE Joint Genome Institute"/>
            <person name="Sierra-Patev S."/>
            <person name="Min B."/>
            <person name="Naranjo-Ortiz M."/>
            <person name="Looney B."/>
            <person name="Konkel Z."/>
            <person name="Slot J.C."/>
            <person name="Sakamoto Y."/>
            <person name="Steenwyk J.L."/>
            <person name="Rokas A."/>
            <person name="Carro J."/>
            <person name="Camarero S."/>
            <person name="Ferreira P."/>
            <person name="Molpeceres G."/>
            <person name="Ruiz-Duenas F.J."/>
            <person name="Serrano A."/>
            <person name="Henrissat B."/>
            <person name="Drula E."/>
            <person name="Hughes K.W."/>
            <person name="Mata J.L."/>
            <person name="Ishikawa N.K."/>
            <person name="Vargas-Isla R."/>
            <person name="Ushijima S."/>
            <person name="Smith C.A."/>
            <person name="Ahrendt S."/>
            <person name="Andreopoulos W."/>
            <person name="He G."/>
            <person name="Labutti K."/>
            <person name="Lipzen A."/>
            <person name="Ng V."/>
            <person name="Riley R."/>
            <person name="Sandor L."/>
            <person name="Barry K."/>
            <person name="Martinez A.T."/>
            <person name="Xiao Y."/>
            <person name="Gibbons J.G."/>
            <person name="Terashima K."/>
            <person name="Grigoriev I.V."/>
            <person name="Hibbett D.S."/>
        </authorList>
    </citation>
    <scope>NUCLEOTIDE SEQUENCE</scope>
    <source>
        <strain evidence="3">RHP3577 ss4</strain>
    </source>
</reference>
<dbReference type="PANTHER" id="PTHR21193:SF3">
    <property type="entry name" value="OXIDOREDUCTASE-LIKE DOMAIN-CONTAINING PROTEIN 1"/>
    <property type="match status" value="1"/>
</dbReference>
<organism evidence="3 4">
    <name type="scientific">Lentinula lateritia</name>
    <dbReference type="NCBI Taxonomy" id="40482"/>
    <lineage>
        <taxon>Eukaryota</taxon>
        <taxon>Fungi</taxon>
        <taxon>Dikarya</taxon>
        <taxon>Basidiomycota</taxon>
        <taxon>Agaricomycotina</taxon>
        <taxon>Agaricomycetes</taxon>
        <taxon>Agaricomycetidae</taxon>
        <taxon>Agaricales</taxon>
        <taxon>Marasmiineae</taxon>
        <taxon>Omphalotaceae</taxon>
        <taxon>Lentinula</taxon>
    </lineage>
</organism>